<comment type="caution">
    <text evidence="1">The sequence shown here is derived from an EMBL/GenBank/DDBJ whole genome shotgun (WGS) entry which is preliminary data.</text>
</comment>
<dbReference type="EMBL" id="JSUH01000021">
    <property type="protein sequence ID" value="KHD96301.1"/>
    <property type="molecule type" value="Genomic_DNA"/>
</dbReference>
<keyword evidence="2" id="KW-1185">Reference proteome</keyword>
<organism evidence="1 2">
    <name type="scientific">Kocuria rosea subsp. polaris</name>
    <dbReference type="NCBI Taxonomy" id="136273"/>
    <lineage>
        <taxon>Bacteria</taxon>
        <taxon>Bacillati</taxon>
        <taxon>Actinomycetota</taxon>
        <taxon>Actinomycetes</taxon>
        <taxon>Micrococcales</taxon>
        <taxon>Micrococcaceae</taxon>
        <taxon>Kocuria</taxon>
    </lineage>
</organism>
<name>A0A0A6VNS6_KOCRO</name>
<dbReference type="RefSeq" id="WP_035930283.1">
    <property type="nucleotide sequence ID" value="NZ_JSUH01000021.1"/>
</dbReference>
<dbReference type="AlphaFoldDB" id="A0A0A6VNS6"/>
<gene>
    <name evidence="1" type="ORF">GY22_16380</name>
</gene>
<sequence>MHEPQALAQAETHLLHVLEHSDPPRDASRYNVTAAARDYHDRTGTWDVQDADPDLVEQVLAAHPADG</sequence>
<protein>
    <submittedName>
        <fullName evidence="1">Uncharacterized protein</fullName>
    </submittedName>
</protein>
<evidence type="ECO:0000313" key="2">
    <source>
        <dbReference type="Proteomes" id="UP000030466"/>
    </source>
</evidence>
<dbReference type="Proteomes" id="UP000030466">
    <property type="component" value="Unassembled WGS sequence"/>
</dbReference>
<dbReference type="OrthoDB" id="4881152at2"/>
<proteinExistence type="predicted"/>
<reference evidence="1 2" key="1">
    <citation type="journal article" date="2003" name="Int. J. Syst. Evol. Microbiol.">
        <title>Kocuria polaris sp. nov., an orange-pigmented psychrophilic bacterium isolated from an Antarctic cyanobacterial mat sample.</title>
        <authorList>
            <person name="Reddy G.S."/>
            <person name="Prakash J.S."/>
            <person name="Prabahar V."/>
            <person name="Matsumoto G.I."/>
            <person name="Stackebrandt E."/>
            <person name="Shivaji S."/>
        </authorList>
    </citation>
    <scope>NUCLEOTIDE SEQUENCE [LARGE SCALE GENOMIC DNA]</scope>
    <source>
        <strain evidence="1 2">CMS 76or</strain>
    </source>
</reference>
<accession>A0A0A6VNS6</accession>
<evidence type="ECO:0000313" key="1">
    <source>
        <dbReference type="EMBL" id="KHD96301.1"/>
    </source>
</evidence>